<dbReference type="PANTHER" id="PTHR28653">
    <property type="match status" value="1"/>
</dbReference>
<protein>
    <submittedName>
        <fullName evidence="2">Uncharacterized protein</fullName>
    </submittedName>
</protein>
<evidence type="ECO:0000313" key="3">
    <source>
        <dbReference type="Proteomes" id="UP001153148"/>
    </source>
</evidence>
<accession>A0ABN7NGG2</accession>
<comment type="caution">
    <text evidence="2">The sequence shown here is derived from an EMBL/GenBank/DDBJ whole genome shotgun (WGS) entry which is preliminary data.</text>
</comment>
<keyword evidence="3" id="KW-1185">Reference proteome</keyword>
<name>A0ABN7NGG2_TIMPD</name>
<gene>
    <name evidence="2" type="ORF">TPAB3V08_LOCUS1404</name>
</gene>
<dbReference type="Proteomes" id="UP001153148">
    <property type="component" value="Unassembled WGS sequence"/>
</dbReference>
<proteinExistence type="predicted"/>
<organism evidence="2 3">
    <name type="scientific">Timema podura</name>
    <name type="common">Walking stick</name>
    <dbReference type="NCBI Taxonomy" id="61482"/>
    <lineage>
        <taxon>Eukaryota</taxon>
        <taxon>Metazoa</taxon>
        <taxon>Ecdysozoa</taxon>
        <taxon>Arthropoda</taxon>
        <taxon>Hexapoda</taxon>
        <taxon>Insecta</taxon>
        <taxon>Pterygota</taxon>
        <taxon>Neoptera</taxon>
        <taxon>Polyneoptera</taxon>
        <taxon>Phasmatodea</taxon>
        <taxon>Timematodea</taxon>
        <taxon>Timematoidea</taxon>
        <taxon>Timematidae</taxon>
        <taxon>Timema</taxon>
    </lineage>
</organism>
<sequence>MFSVEGEKDLVAIETNHELLRGKSTELENLNEQILNNLLECDASENELSAEIASRMNKKLTEDLLRTWQCRGASGQGEGRLQSLMDFLRREIEQEERICLAIKGFNISDREEAVKARKDLCQRELQLLGIEINDEVGPVEVLIGSDFARESIQDSKYEPVTSLDLFVDAKDVLRLKTRISERKNVSDFRYPALLPSDHPVVTRFIHETRVKANHVGVQGLLSLFRERFWIVKVEELYSGRDGVHRLAPLRTGSGTVMRPIQRLYSLEATESKSRPKRTRSSFSNVPTDTYLEEGDKKPSKETFLGKRTRKVTLSIVRIVWSGLSWLTGIAVELWQQAAPGGWARFRGELRVFGCCGIHWAEQGSKVLYISATPLTELPPPIHGTPNLGTEALSNIRFLYLPTWQDLLKHLYSIHLHAHIAQVVIVQGLEHYCYLQGKPFNEMHTALIFASLMDATSVCGQRSNRPALLITSLDEQDVPSDKLNRVIDTFFLDVIWLIESENKFASSEREVQVSNLLMCPGQPRKTKLYMAHIHELGHVFESLNNKKYVGLEY</sequence>
<feature type="region of interest" description="Disordered" evidence="1">
    <location>
        <begin position="269"/>
        <end position="297"/>
    </location>
</feature>
<evidence type="ECO:0000256" key="1">
    <source>
        <dbReference type="SAM" id="MobiDB-lite"/>
    </source>
</evidence>
<dbReference type="EMBL" id="CAJPIN010001263">
    <property type="protein sequence ID" value="CAG2054375.1"/>
    <property type="molecule type" value="Genomic_DNA"/>
</dbReference>
<evidence type="ECO:0000313" key="2">
    <source>
        <dbReference type="EMBL" id="CAG2054375.1"/>
    </source>
</evidence>
<reference evidence="2" key="1">
    <citation type="submission" date="2021-03" db="EMBL/GenBank/DDBJ databases">
        <authorList>
            <person name="Tran Van P."/>
        </authorList>
    </citation>
    <scope>NUCLEOTIDE SEQUENCE</scope>
</reference>
<dbReference type="PANTHER" id="PTHR28653:SF1">
    <property type="entry name" value="ATPASE SWSAP1"/>
    <property type="match status" value="1"/>
</dbReference>